<evidence type="ECO:0000313" key="1">
    <source>
        <dbReference type="EMBL" id="MFC7614576.1"/>
    </source>
</evidence>
<keyword evidence="2" id="KW-1185">Reference proteome</keyword>
<reference evidence="2" key="1">
    <citation type="journal article" date="2019" name="Int. J. Syst. Evol. Microbiol.">
        <title>The Global Catalogue of Microorganisms (GCM) 10K type strain sequencing project: providing services to taxonomists for standard genome sequencing and annotation.</title>
        <authorList>
            <consortium name="The Broad Institute Genomics Platform"/>
            <consortium name="The Broad Institute Genome Sequencing Center for Infectious Disease"/>
            <person name="Wu L."/>
            <person name="Ma J."/>
        </authorList>
    </citation>
    <scope>NUCLEOTIDE SEQUENCE [LARGE SCALE GENOMIC DNA]</scope>
    <source>
        <strain evidence="2">JCM 17695</strain>
    </source>
</reference>
<sequence length="204" mass="22087">MSATMPIDSARAATLRFRVGIARPGTMHYMYCADLVRRRYLERYQVVVEPRPDLFVTAWDNTRHSPTFGRTLGVAGLTAATEAPMVSEEYLDTPVEQACAALGWPGTERGSVAEMGPLVSKHPGTGLFLMRNLPRVAAHIGYDFLLSTLPGRLLDLAKAAGWEFHILTNSRPPGTFPDDRGTFSPGARTGVLRCGQSAVLAAAA</sequence>
<proteinExistence type="predicted"/>
<organism evidence="1 2">
    <name type="scientific">Actinokineospora soli</name>
    <dbReference type="NCBI Taxonomy" id="1048753"/>
    <lineage>
        <taxon>Bacteria</taxon>
        <taxon>Bacillati</taxon>
        <taxon>Actinomycetota</taxon>
        <taxon>Actinomycetes</taxon>
        <taxon>Pseudonocardiales</taxon>
        <taxon>Pseudonocardiaceae</taxon>
        <taxon>Actinokineospora</taxon>
    </lineage>
</organism>
<evidence type="ECO:0000313" key="2">
    <source>
        <dbReference type="Proteomes" id="UP001596512"/>
    </source>
</evidence>
<name>A0ABW2TME2_9PSEU</name>
<dbReference type="Proteomes" id="UP001596512">
    <property type="component" value="Unassembled WGS sequence"/>
</dbReference>
<dbReference type="Pfam" id="PF12261">
    <property type="entry name" value="T_hemolysin"/>
    <property type="match status" value="1"/>
</dbReference>
<dbReference type="InterPro" id="IPR022050">
    <property type="entry name" value="T_hemolysin"/>
</dbReference>
<gene>
    <name evidence="1" type="ORF">ACFQV2_14620</name>
</gene>
<dbReference type="EMBL" id="JBHTEY010000004">
    <property type="protein sequence ID" value="MFC7614576.1"/>
    <property type="molecule type" value="Genomic_DNA"/>
</dbReference>
<accession>A0ABW2TME2</accession>
<comment type="caution">
    <text evidence="1">The sequence shown here is derived from an EMBL/GenBank/DDBJ whole genome shotgun (WGS) entry which is preliminary data.</text>
</comment>
<protein>
    <submittedName>
        <fullName evidence="1">Thermostable hemolysin</fullName>
    </submittedName>
</protein>